<evidence type="ECO:0000313" key="1">
    <source>
        <dbReference type="EMBL" id="GAA4442888.1"/>
    </source>
</evidence>
<name>A0ABP8M2J5_9BACT</name>
<protein>
    <submittedName>
        <fullName evidence="1">Uncharacterized protein</fullName>
    </submittedName>
</protein>
<dbReference type="Proteomes" id="UP001500552">
    <property type="component" value="Unassembled WGS sequence"/>
</dbReference>
<comment type="caution">
    <text evidence="1">The sequence shown here is derived from an EMBL/GenBank/DDBJ whole genome shotgun (WGS) entry which is preliminary data.</text>
</comment>
<proteinExistence type="predicted"/>
<keyword evidence="2" id="KW-1185">Reference proteome</keyword>
<sequence>MAPAMGFQVYGIYGVLYSTYERQLSTGSDARYDLLFLAAQHWDRDELLVMLHRGLLLYNLYMFQAAKGINASKKPKAGKNKKIFKIDRKSPPFLMNGWGDGCFPKE</sequence>
<reference evidence="2" key="1">
    <citation type="journal article" date="2019" name="Int. J. Syst. Evol. Microbiol.">
        <title>The Global Catalogue of Microorganisms (GCM) 10K type strain sequencing project: providing services to taxonomists for standard genome sequencing and annotation.</title>
        <authorList>
            <consortium name="The Broad Institute Genomics Platform"/>
            <consortium name="The Broad Institute Genome Sequencing Center for Infectious Disease"/>
            <person name="Wu L."/>
            <person name="Ma J."/>
        </authorList>
    </citation>
    <scope>NUCLEOTIDE SEQUENCE [LARGE SCALE GENOMIC DNA]</scope>
    <source>
        <strain evidence="2">JCM 17926</strain>
    </source>
</reference>
<accession>A0ABP8M2J5</accession>
<dbReference type="EMBL" id="BAABHC010000029">
    <property type="protein sequence ID" value="GAA4442888.1"/>
    <property type="molecule type" value="Genomic_DNA"/>
</dbReference>
<evidence type="ECO:0000313" key="2">
    <source>
        <dbReference type="Proteomes" id="UP001500552"/>
    </source>
</evidence>
<organism evidence="1 2">
    <name type="scientific">Pontibacter saemangeumensis</name>
    <dbReference type="NCBI Taxonomy" id="1084525"/>
    <lineage>
        <taxon>Bacteria</taxon>
        <taxon>Pseudomonadati</taxon>
        <taxon>Bacteroidota</taxon>
        <taxon>Cytophagia</taxon>
        <taxon>Cytophagales</taxon>
        <taxon>Hymenobacteraceae</taxon>
        <taxon>Pontibacter</taxon>
    </lineage>
</organism>
<gene>
    <name evidence="1" type="ORF">GCM10023188_43100</name>
</gene>